<name>A0ABR7QW07_9GAMM</name>
<sequence length="697" mass="78548">MLKQFFLFFVNLLLILFFNNIVYAKSLSFLKNKDEIKLITKPAWLVLNDSNFYDAESDDLVTAGIGFSKLSHSVAMTKFANNLQPSIHELRQAKLNRFIDKKTGEGSLFGFKSTQLTTLFDGKIPGTEVQAFLDNHGVQVAFLLQVPLDFDLKKPCIVAIPTIDSQGVYNATDMQIRGLWGLKHNCAIVYNDKGLGNALYDLTKKQGYFIDGKVSKQNSKENKLIYIVNDNIPSKYTSNRYAVKQLHSQQNPEQNWGEYVIKSLEFAFYYLNTMYSKNEQILFDKDNTIVLVYGATDGGGAALKAGEFDTEGMIDGIVAVNPQIQVPNNPEIPLFIQRGESPEEPLITKSLIDYSTYGALYMPCAVSAIQDINSELTIPNIDKYFFVKNRCQSLKKANLLVSDTVKAQSFEALEKLYEYGWSPQMINQLPFHYYTQTMNLPYKYISQYGRFSVKDHLCHLSVASINQELLYNNGEVAPLTKTNFAQLWGNNSGSLPIKMQNNITAIDLVNDDDPKGPHQEFFSRSKNGTNIDYNLAGAICLRDKITESRVQNGQNEVLANGNLHGTKTIIVHGQLNVRNLPDYSSRAYVALNSYREGNASNLRYMEIENASYINSIIPFDNTLIPIDYYGESAMDWLWSNITKQTSLPESQVVRTVVRGGDIGAAPQITEKNLTPIAQSPRTENRIYVQKSVVRLPK</sequence>
<dbReference type="EMBL" id="JABURY010000006">
    <property type="protein sequence ID" value="MBC9130359.1"/>
    <property type="molecule type" value="Genomic_DNA"/>
</dbReference>
<dbReference type="RefSeq" id="WP_187754784.1">
    <property type="nucleotide sequence ID" value="NZ_JABURY010000006.1"/>
</dbReference>
<reference evidence="2 3" key="1">
    <citation type="submission" date="2020-06" db="EMBL/GenBank/DDBJ databases">
        <title>Frischella cerana isolated from Apis cerana gut homogenate.</title>
        <authorList>
            <person name="Wolter L.A."/>
            <person name="Suenami S."/>
            <person name="Miyazaki R."/>
        </authorList>
    </citation>
    <scope>NUCLEOTIDE SEQUENCE [LARGE SCALE GENOMIC DNA]</scope>
    <source>
        <strain evidence="2 3">Ac13</strain>
    </source>
</reference>
<evidence type="ECO:0000313" key="2">
    <source>
        <dbReference type="EMBL" id="MBC9130359.1"/>
    </source>
</evidence>
<dbReference type="Proteomes" id="UP000651208">
    <property type="component" value="Unassembled WGS sequence"/>
</dbReference>
<proteinExistence type="predicted"/>
<keyword evidence="1" id="KW-0378">Hydrolase</keyword>
<accession>A0ABR7QW07</accession>
<gene>
    <name evidence="2" type="ORF">FcAc13_03435</name>
</gene>
<evidence type="ECO:0000256" key="1">
    <source>
        <dbReference type="ARBA" id="ARBA00022801"/>
    </source>
</evidence>
<dbReference type="Pfam" id="PF10605">
    <property type="entry name" value="3HBOH"/>
    <property type="match status" value="1"/>
</dbReference>
<protein>
    <recommendedName>
        <fullName evidence="4">Hydroxybutyrate-dimer hydrolase</fullName>
    </recommendedName>
</protein>
<organism evidence="2 3">
    <name type="scientific">Frischella japonica</name>
    <dbReference type="NCBI Taxonomy" id="2741544"/>
    <lineage>
        <taxon>Bacteria</taxon>
        <taxon>Pseudomonadati</taxon>
        <taxon>Pseudomonadota</taxon>
        <taxon>Gammaproteobacteria</taxon>
        <taxon>Orbales</taxon>
        <taxon>Orbaceae</taxon>
        <taxon>Frischella</taxon>
    </lineage>
</organism>
<keyword evidence="3" id="KW-1185">Reference proteome</keyword>
<evidence type="ECO:0008006" key="4">
    <source>
        <dbReference type="Google" id="ProtNLM"/>
    </source>
</evidence>
<evidence type="ECO:0000313" key="3">
    <source>
        <dbReference type="Proteomes" id="UP000651208"/>
    </source>
</evidence>
<dbReference type="InterPro" id="IPR016582">
    <property type="entry name" value="OHBut_olig_hydro_put"/>
</dbReference>
<comment type="caution">
    <text evidence="2">The sequence shown here is derived from an EMBL/GenBank/DDBJ whole genome shotgun (WGS) entry which is preliminary data.</text>
</comment>